<evidence type="ECO:0000313" key="3">
    <source>
        <dbReference type="EMBL" id="MCX2724748.1"/>
    </source>
</evidence>
<feature type="region of interest" description="Disordered" evidence="1">
    <location>
        <begin position="126"/>
        <end position="171"/>
    </location>
</feature>
<organism evidence="3 4">
    <name type="scientific">Roseibium salinum</name>
    <dbReference type="NCBI Taxonomy" id="1604349"/>
    <lineage>
        <taxon>Bacteria</taxon>
        <taxon>Pseudomonadati</taxon>
        <taxon>Pseudomonadota</taxon>
        <taxon>Alphaproteobacteria</taxon>
        <taxon>Hyphomicrobiales</taxon>
        <taxon>Stappiaceae</taxon>
        <taxon>Roseibium</taxon>
    </lineage>
</organism>
<proteinExistence type="predicted"/>
<dbReference type="EMBL" id="JAPEVI010000003">
    <property type="protein sequence ID" value="MCX2724748.1"/>
    <property type="molecule type" value="Genomic_DNA"/>
</dbReference>
<keyword evidence="2" id="KW-0812">Transmembrane</keyword>
<dbReference type="InterPro" id="IPR007313">
    <property type="entry name" value="FxsA"/>
</dbReference>
<dbReference type="RefSeq" id="WP_265964999.1">
    <property type="nucleotide sequence ID" value="NZ_JAPEVI010000003.1"/>
</dbReference>
<dbReference type="Proteomes" id="UP001300261">
    <property type="component" value="Unassembled WGS sequence"/>
</dbReference>
<dbReference type="NCBIfam" id="NF008528">
    <property type="entry name" value="PRK11463.1-2"/>
    <property type="match status" value="1"/>
</dbReference>
<dbReference type="PANTHER" id="PTHR35335:SF1">
    <property type="entry name" value="UPF0716 PROTEIN FXSA"/>
    <property type="match status" value="1"/>
</dbReference>
<keyword evidence="4" id="KW-1185">Reference proteome</keyword>
<sequence length="171" mass="18229">MGFYIIAGILLLPLIEIAVFIWVGGLIGVVPTILLTVVTALAGTLMLRQQGLSLLTRMQRELDAGRVPGNEVMQGAMIVLASIFLLIPGFVTDAVGLLLFVPPVREALARFIVSRSDVVIVQDGRRPGKPGERVVDLDEGDWSATNEGSADGAKGPDPSRISPWRDGSDKA</sequence>
<accession>A0ABT3R6T5</accession>
<feature type="transmembrane region" description="Helical" evidence="2">
    <location>
        <begin position="5"/>
        <end position="23"/>
    </location>
</feature>
<feature type="transmembrane region" description="Helical" evidence="2">
    <location>
        <begin position="76"/>
        <end position="101"/>
    </location>
</feature>
<evidence type="ECO:0000256" key="2">
    <source>
        <dbReference type="SAM" id="Phobius"/>
    </source>
</evidence>
<keyword evidence="2" id="KW-0472">Membrane</keyword>
<dbReference type="Pfam" id="PF04186">
    <property type="entry name" value="FxsA"/>
    <property type="match status" value="1"/>
</dbReference>
<evidence type="ECO:0000256" key="1">
    <source>
        <dbReference type="SAM" id="MobiDB-lite"/>
    </source>
</evidence>
<reference evidence="3 4" key="1">
    <citation type="journal article" date="2016" name="Int. J. Syst. Evol. Microbiol.">
        <title>Labrenzia salina sp. nov., isolated from the rhizosphere of the halophyte Arthrocnemum macrostachyum.</title>
        <authorList>
            <person name="Camacho M."/>
            <person name="Redondo-Gomez S."/>
            <person name="Rodriguez-Llorente I."/>
            <person name="Rohde M."/>
            <person name="Sproer C."/>
            <person name="Schumann P."/>
            <person name="Klenk H.P."/>
            <person name="Montero-Calasanz M.D.C."/>
        </authorList>
    </citation>
    <scope>NUCLEOTIDE SEQUENCE [LARGE SCALE GENOMIC DNA]</scope>
    <source>
        <strain evidence="3 4">DSM 29163</strain>
    </source>
</reference>
<keyword evidence="2" id="KW-1133">Transmembrane helix</keyword>
<dbReference type="PANTHER" id="PTHR35335">
    <property type="entry name" value="UPF0716 PROTEIN FXSA"/>
    <property type="match status" value="1"/>
</dbReference>
<comment type="caution">
    <text evidence="3">The sequence shown here is derived from an EMBL/GenBank/DDBJ whole genome shotgun (WGS) entry which is preliminary data.</text>
</comment>
<protein>
    <submittedName>
        <fullName evidence="3">FxsA family protein</fullName>
    </submittedName>
</protein>
<evidence type="ECO:0000313" key="4">
    <source>
        <dbReference type="Proteomes" id="UP001300261"/>
    </source>
</evidence>
<name>A0ABT3R6T5_9HYPH</name>
<feature type="transmembrane region" description="Helical" evidence="2">
    <location>
        <begin position="29"/>
        <end position="47"/>
    </location>
</feature>
<gene>
    <name evidence="3" type="ORF">ON753_20640</name>
</gene>
<feature type="compositionally biased region" description="Basic and acidic residues" evidence="1">
    <location>
        <begin position="126"/>
        <end position="136"/>
    </location>
</feature>